<dbReference type="AlphaFoldDB" id="A0A4V1Z284"/>
<keyword evidence="5 9" id="KW-0805">Transcription regulation</keyword>
<feature type="domain" description="Response regulatory" evidence="11">
    <location>
        <begin position="2"/>
        <end position="118"/>
    </location>
</feature>
<dbReference type="InterPro" id="IPR011006">
    <property type="entry name" value="CheY-like_superfamily"/>
</dbReference>
<evidence type="ECO:0000256" key="4">
    <source>
        <dbReference type="ARBA" id="ARBA00023012"/>
    </source>
</evidence>
<protein>
    <recommendedName>
        <fullName evidence="9">Transcriptional regulatory protein</fullName>
    </recommendedName>
</protein>
<keyword evidence="3 10" id="KW-0597">Phosphoprotein</keyword>
<keyword evidence="4 9" id="KW-0902">Two-component regulatory system</keyword>
<dbReference type="SUPFAM" id="SSF52172">
    <property type="entry name" value="CheY-like"/>
    <property type="match status" value="1"/>
</dbReference>
<organism evidence="12 13">
    <name type="scientific">Nocardioides iriomotensis</name>
    <dbReference type="NCBI Taxonomy" id="715784"/>
    <lineage>
        <taxon>Bacteria</taxon>
        <taxon>Bacillati</taxon>
        <taxon>Actinomycetota</taxon>
        <taxon>Actinomycetes</taxon>
        <taxon>Propionibacteriales</taxon>
        <taxon>Nocardioidaceae</taxon>
        <taxon>Nocardioides</taxon>
    </lineage>
</organism>
<evidence type="ECO:0000256" key="5">
    <source>
        <dbReference type="ARBA" id="ARBA00023015"/>
    </source>
</evidence>
<evidence type="ECO:0000256" key="2">
    <source>
        <dbReference type="ARBA" id="ARBA00022490"/>
    </source>
</evidence>
<name>A0A4V1Z284_9ACTN</name>
<keyword evidence="2 9" id="KW-0963">Cytoplasm</keyword>
<dbReference type="InterPro" id="IPR024187">
    <property type="entry name" value="Sig_transdc_resp-reg_cit/mal"/>
</dbReference>
<dbReference type="EMBL" id="SDPU01000018">
    <property type="protein sequence ID" value="RYU13516.1"/>
    <property type="molecule type" value="Genomic_DNA"/>
</dbReference>
<dbReference type="GO" id="GO:0005737">
    <property type="term" value="C:cytoplasm"/>
    <property type="evidence" value="ECO:0007669"/>
    <property type="project" value="UniProtKB-SubCell"/>
</dbReference>
<dbReference type="InterPro" id="IPR051271">
    <property type="entry name" value="2C-system_Tx_regulators"/>
</dbReference>
<evidence type="ECO:0000256" key="9">
    <source>
        <dbReference type="PIRNR" id="PIRNR006171"/>
    </source>
</evidence>
<evidence type="ECO:0000256" key="7">
    <source>
        <dbReference type="ARBA" id="ARBA00023159"/>
    </source>
</evidence>
<dbReference type="Pfam" id="PF00072">
    <property type="entry name" value="Response_reg"/>
    <property type="match status" value="1"/>
</dbReference>
<gene>
    <name evidence="12" type="ORF">ETU37_06210</name>
</gene>
<evidence type="ECO:0000313" key="12">
    <source>
        <dbReference type="EMBL" id="RYU13516.1"/>
    </source>
</evidence>
<evidence type="ECO:0000313" key="13">
    <source>
        <dbReference type="Proteomes" id="UP000291189"/>
    </source>
</evidence>
<dbReference type="PROSITE" id="PS50110">
    <property type="entry name" value="RESPONSE_REGULATORY"/>
    <property type="match status" value="1"/>
</dbReference>
<evidence type="ECO:0000259" key="11">
    <source>
        <dbReference type="PROSITE" id="PS50110"/>
    </source>
</evidence>
<sequence>MRVLVVDDDFMVARVHRKFVERVPGFEVVGEARTGTEAIDAVRELRPDLVLLDIYLPDMTGLEVLRSLRAATDPVDVLVVSAARDLETVQEAFRGGAVQYLIKPFTAEAMRDRLTEFQRRHRSVQSAVAGSGEMAQREVDALFGAASAARRPSDAELPKGLTVQTLQLVGSALRSATSDEGATLSSAECADEVGLARVSVRRYLEHLVTTGHAEVSLRYGRAGRPERRYRWVG</sequence>
<evidence type="ECO:0000256" key="8">
    <source>
        <dbReference type="ARBA" id="ARBA00023163"/>
    </source>
</evidence>
<evidence type="ECO:0000256" key="6">
    <source>
        <dbReference type="ARBA" id="ARBA00023125"/>
    </source>
</evidence>
<comment type="caution">
    <text evidence="12">The sequence shown here is derived from an EMBL/GenBank/DDBJ whole genome shotgun (WGS) entry which is preliminary data.</text>
</comment>
<evidence type="ECO:0000256" key="3">
    <source>
        <dbReference type="ARBA" id="ARBA00022553"/>
    </source>
</evidence>
<dbReference type="GO" id="GO:0003677">
    <property type="term" value="F:DNA binding"/>
    <property type="evidence" value="ECO:0007669"/>
    <property type="project" value="UniProtKB-KW"/>
</dbReference>
<dbReference type="OrthoDB" id="7187989at2"/>
<dbReference type="InterPro" id="IPR001789">
    <property type="entry name" value="Sig_transdc_resp-reg_receiver"/>
</dbReference>
<dbReference type="PIRSF" id="PIRSF006171">
    <property type="entry name" value="RR_citrat_malat"/>
    <property type="match status" value="1"/>
</dbReference>
<feature type="modified residue" description="4-aspartylphosphate" evidence="10">
    <location>
        <position position="53"/>
    </location>
</feature>
<dbReference type="PANTHER" id="PTHR45526">
    <property type="entry name" value="TRANSCRIPTIONAL REGULATORY PROTEIN DPIA"/>
    <property type="match status" value="1"/>
</dbReference>
<keyword evidence="13" id="KW-1185">Reference proteome</keyword>
<keyword evidence="7 9" id="KW-0010">Activator</keyword>
<dbReference type="GO" id="GO:0000156">
    <property type="term" value="F:phosphorelay response regulator activity"/>
    <property type="evidence" value="ECO:0007669"/>
    <property type="project" value="TreeGrafter"/>
</dbReference>
<accession>A0A4V1Z284</accession>
<dbReference type="PANTHER" id="PTHR45526:SF1">
    <property type="entry name" value="TRANSCRIPTIONAL REGULATORY PROTEIN DCUR-RELATED"/>
    <property type="match status" value="1"/>
</dbReference>
<dbReference type="Gene3D" id="3.40.50.2300">
    <property type="match status" value="1"/>
</dbReference>
<proteinExistence type="predicted"/>
<evidence type="ECO:0000256" key="1">
    <source>
        <dbReference type="ARBA" id="ARBA00004496"/>
    </source>
</evidence>
<evidence type="ECO:0000256" key="10">
    <source>
        <dbReference type="PROSITE-ProRule" id="PRU00169"/>
    </source>
</evidence>
<keyword evidence="6 9" id="KW-0238">DNA-binding</keyword>
<reference evidence="12 13" key="1">
    <citation type="submission" date="2019-01" db="EMBL/GenBank/DDBJ databases">
        <title>Nocardioides guangzhouensis sp. nov., an actinobacterium isolated from soil.</title>
        <authorList>
            <person name="Fu Y."/>
            <person name="Cai Y."/>
            <person name="Lin Z."/>
            <person name="Chen P."/>
        </authorList>
    </citation>
    <scope>NUCLEOTIDE SEQUENCE [LARGE SCALE GENOMIC DNA]</scope>
    <source>
        <strain evidence="12 13">NBRC 105384</strain>
    </source>
</reference>
<keyword evidence="8 9" id="KW-0804">Transcription</keyword>
<comment type="subcellular location">
    <subcellularLocation>
        <location evidence="1 9">Cytoplasm</location>
    </subcellularLocation>
</comment>
<dbReference type="CDD" id="cd19925">
    <property type="entry name" value="REC_citrate_TCS"/>
    <property type="match status" value="1"/>
</dbReference>
<dbReference type="Proteomes" id="UP000291189">
    <property type="component" value="Unassembled WGS sequence"/>
</dbReference>
<dbReference type="SMART" id="SM00448">
    <property type="entry name" value="REC"/>
    <property type="match status" value="1"/>
</dbReference>
<dbReference type="GO" id="GO:0003700">
    <property type="term" value="F:DNA-binding transcription factor activity"/>
    <property type="evidence" value="ECO:0007669"/>
    <property type="project" value="InterPro"/>
</dbReference>